<keyword evidence="3" id="KW-0732">Signal</keyword>
<feature type="non-terminal residue" evidence="5">
    <location>
        <position position="1"/>
    </location>
</feature>
<feature type="chain" id="PRO_5023905999" description="Bowman-Birk serine protease inhibitors family domain-containing protein" evidence="3">
    <location>
        <begin position="25"/>
        <end position="62"/>
    </location>
</feature>
<protein>
    <recommendedName>
        <fullName evidence="4">Bowman-Birk serine protease inhibitors family domain-containing protein</fullName>
    </recommendedName>
</protein>
<dbReference type="Proteomes" id="UP000324897">
    <property type="component" value="Unassembled WGS sequence"/>
</dbReference>
<reference evidence="5 6" key="1">
    <citation type="journal article" date="2019" name="Sci. Rep.">
        <title>A high-quality genome of Eragrostis curvula grass provides insights into Poaceae evolution and supports new strategies to enhance forage quality.</title>
        <authorList>
            <person name="Carballo J."/>
            <person name="Santos B.A.C.M."/>
            <person name="Zappacosta D."/>
            <person name="Garbus I."/>
            <person name="Selva J.P."/>
            <person name="Gallo C.A."/>
            <person name="Diaz A."/>
            <person name="Albertini E."/>
            <person name="Caccamo M."/>
            <person name="Echenique V."/>
        </authorList>
    </citation>
    <scope>NUCLEOTIDE SEQUENCE [LARGE SCALE GENOMIC DNA]</scope>
    <source>
        <strain evidence="6">cv. Victoria</strain>
        <tissue evidence="5">Leaf</tissue>
    </source>
</reference>
<keyword evidence="6" id="KW-1185">Reference proteome</keyword>
<keyword evidence="2" id="KW-1015">Disulfide bond</keyword>
<proteinExistence type="predicted"/>
<organism evidence="5 6">
    <name type="scientific">Eragrostis curvula</name>
    <name type="common">weeping love grass</name>
    <dbReference type="NCBI Taxonomy" id="38414"/>
    <lineage>
        <taxon>Eukaryota</taxon>
        <taxon>Viridiplantae</taxon>
        <taxon>Streptophyta</taxon>
        <taxon>Embryophyta</taxon>
        <taxon>Tracheophyta</taxon>
        <taxon>Spermatophyta</taxon>
        <taxon>Magnoliopsida</taxon>
        <taxon>Liliopsida</taxon>
        <taxon>Poales</taxon>
        <taxon>Poaceae</taxon>
        <taxon>PACMAD clade</taxon>
        <taxon>Chloridoideae</taxon>
        <taxon>Eragrostideae</taxon>
        <taxon>Eragrostidinae</taxon>
        <taxon>Eragrostis</taxon>
    </lineage>
</organism>
<accession>A0A5J9VLW6</accession>
<evidence type="ECO:0000256" key="3">
    <source>
        <dbReference type="SAM" id="SignalP"/>
    </source>
</evidence>
<keyword evidence="1" id="KW-0646">Protease inhibitor</keyword>
<dbReference type="GO" id="GO:0005576">
    <property type="term" value="C:extracellular region"/>
    <property type="evidence" value="ECO:0007669"/>
    <property type="project" value="InterPro"/>
</dbReference>
<dbReference type="EMBL" id="RWGY01000009">
    <property type="protein sequence ID" value="TVU36515.1"/>
    <property type="molecule type" value="Genomic_DNA"/>
</dbReference>
<feature type="domain" description="Bowman-Birk serine protease inhibitors family" evidence="4">
    <location>
        <begin position="39"/>
        <end position="61"/>
    </location>
</feature>
<dbReference type="OrthoDB" id="1928998at2759"/>
<evidence type="ECO:0000313" key="5">
    <source>
        <dbReference type="EMBL" id="TVU36515.1"/>
    </source>
</evidence>
<dbReference type="InterPro" id="IPR000877">
    <property type="entry name" value="Prot_inh_BBI"/>
</dbReference>
<dbReference type="Gramene" id="TVU36515">
    <property type="protein sequence ID" value="TVU36515"/>
    <property type="gene ID" value="EJB05_18451"/>
</dbReference>
<dbReference type="Gene3D" id="2.10.69.10">
    <property type="entry name" value="Cysteine Protease (Bromelain) Inhibitor, subunit H"/>
    <property type="match status" value="1"/>
</dbReference>
<name>A0A5J9VLW6_9POAL</name>
<feature type="signal peptide" evidence="3">
    <location>
        <begin position="1"/>
        <end position="24"/>
    </location>
</feature>
<evidence type="ECO:0000256" key="2">
    <source>
        <dbReference type="ARBA" id="ARBA00023157"/>
    </source>
</evidence>
<sequence length="62" mass="6624">MKPQALLITLAVVAVLAAVPMAQGLALQRGAKATPQPHCDKCSDLCTRSFPPKCKCMDTVER</sequence>
<evidence type="ECO:0000313" key="6">
    <source>
        <dbReference type="Proteomes" id="UP000324897"/>
    </source>
</evidence>
<dbReference type="Pfam" id="PF00228">
    <property type="entry name" value="Bowman-Birk_leg"/>
    <property type="match status" value="1"/>
</dbReference>
<comment type="caution">
    <text evidence="5">The sequence shown here is derived from an EMBL/GenBank/DDBJ whole genome shotgun (WGS) entry which is preliminary data.</text>
</comment>
<gene>
    <name evidence="5" type="ORF">EJB05_18451</name>
</gene>
<evidence type="ECO:0000256" key="1">
    <source>
        <dbReference type="ARBA" id="ARBA00022690"/>
    </source>
</evidence>
<dbReference type="SUPFAM" id="SSF57247">
    <property type="entry name" value="Bowman-Birk inhibitor, BBI"/>
    <property type="match status" value="1"/>
</dbReference>
<evidence type="ECO:0000259" key="4">
    <source>
        <dbReference type="Pfam" id="PF00228"/>
    </source>
</evidence>
<dbReference type="GO" id="GO:0004867">
    <property type="term" value="F:serine-type endopeptidase inhibitor activity"/>
    <property type="evidence" value="ECO:0007669"/>
    <property type="project" value="InterPro"/>
</dbReference>
<dbReference type="AlphaFoldDB" id="A0A5J9VLW6"/>
<dbReference type="InterPro" id="IPR035995">
    <property type="entry name" value="Bowman-Birk_prot_inh"/>
</dbReference>